<feature type="region of interest" description="Disordered" evidence="1">
    <location>
        <begin position="307"/>
        <end position="327"/>
    </location>
</feature>
<keyword evidence="2" id="KW-0812">Transmembrane</keyword>
<name>A0A7S2LKM5_9STRA</name>
<keyword evidence="2" id="KW-0472">Membrane</keyword>
<protein>
    <submittedName>
        <fullName evidence="3">Uncharacterized protein</fullName>
    </submittedName>
</protein>
<evidence type="ECO:0000256" key="1">
    <source>
        <dbReference type="SAM" id="MobiDB-lite"/>
    </source>
</evidence>
<feature type="transmembrane region" description="Helical" evidence="2">
    <location>
        <begin position="257"/>
        <end position="280"/>
    </location>
</feature>
<gene>
    <name evidence="3" type="ORF">SMAR0320_LOCUS13163</name>
</gene>
<sequence>MASVGEVLKVALTGEGLLPPASKLHSASRALIIQGWGYFMIGVLLFAAPGVFNNLAMFPAPFTEEEAPCYRMIGFTAIGIGYFYIMASRTNNLFWAAATIFIRMTWVPVSSLTMALVFDLPLQLCVLLTTDPALAIWTYLAMKKDLKDPTLTMGKVLAIPFNGGGMIPARSTLSPTARALIMQGWAYFLTGTTIYFFPQVFNKMMMFPEPFSDAVTPLYRMIGLMVMAIGYFYLLVSKMDSMFWATATIFTRMTMTPFSCMTLYLVFGGAPQLCITFSILDPTLAYWTYLTLKDNITDAKTQISESISSLEDESSPLMPDEEGMQYN</sequence>
<dbReference type="AlphaFoldDB" id="A0A7S2LKM5"/>
<keyword evidence="2" id="KW-1133">Transmembrane helix</keyword>
<evidence type="ECO:0000313" key="3">
    <source>
        <dbReference type="EMBL" id="CAD9609240.1"/>
    </source>
</evidence>
<feature type="transmembrane region" description="Helical" evidence="2">
    <location>
        <begin position="179"/>
        <end position="198"/>
    </location>
</feature>
<dbReference type="EMBL" id="HBGZ01018294">
    <property type="protein sequence ID" value="CAD9609240.1"/>
    <property type="molecule type" value="Transcribed_RNA"/>
</dbReference>
<accession>A0A7S2LKM5</accession>
<feature type="compositionally biased region" description="Acidic residues" evidence="1">
    <location>
        <begin position="310"/>
        <end position="327"/>
    </location>
</feature>
<evidence type="ECO:0000256" key="2">
    <source>
        <dbReference type="SAM" id="Phobius"/>
    </source>
</evidence>
<organism evidence="3">
    <name type="scientific">Skeletonema marinoi</name>
    <dbReference type="NCBI Taxonomy" id="267567"/>
    <lineage>
        <taxon>Eukaryota</taxon>
        <taxon>Sar</taxon>
        <taxon>Stramenopiles</taxon>
        <taxon>Ochrophyta</taxon>
        <taxon>Bacillariophyta</taxon>
        <taxon>Coscinodiscophyceae</taxon>
        <taxon>Thalassiosirophycidae</taxon>
        <taxon>Thalassiosirales</taxon>
        <taxon>Skeletonemataceae</taxon>
        <taxon>Skeletonema</taxon>
        <taxon>Skeletonema marinoi-dohrnii complex</taxon>
    </lineage>
</organism>
<reference evidence="3" key="1">
    <citation type="submission" date="2021-01" db="EMBL/GenBank/DDBJ databases">
        <authorList>
            <person name="Corre E."/>
            <person name="Pelletier E."/>
            <person name="Niang G."/>
            <person name="Scheremetjew M."/>
            <person name="Finn R."/>
            <person name="Kale V."/>
            <person name="Holt S."/>
            <person name="Cochrane G."/>
            <person name="Meng A."/>
            <person name="Brown T."/>
            <person name="Cohen L."/>
        </authorList>
    </citation>
    <scope>NUCLEOTIDE SEQUENCE</scope>
    <source>
        <strain evidence="3">SM1012Den-03</strain>
    </source>
</reference>
<feature type="transmembrane region" description="Helical" evidence="2">
    <location>
        <begin position="94"/>
        <end position="114"/>
    </location>
</feature>
<feature type="transmembrane region" description="Helical" evidence="2">
    <location>
        <begin position="36"/>
        <end position="58"/>
    </location>
</feature>
<feature type="transmembrane region" description="Helical" evidence="2">
    <location>
        <begin position="218"/>
        <end position="236"/>
    </location>
</feature>
<proteinExistence type="predicted"/>
<feature type="transmembrane region" description="Helical" evidence="2">
    <location>
        <begin position="70"/>
        <end position="87"/>
    </location>
</feature>
<feature type="transmembrane region" description="Helical" evidence="2">
    <location>
        <begin position="120"/>
        <end position="140"/>
    </location>
</feature>